<keyword evidence="1" id="KW-1185">Reference proteome</keyword>
<accession>A0A914HJ12</accession>
<dbReference type="Proteomes" id="UP000887572">
    <property type="component" value="Unplaced"/>
</dbReference>
<protein>
    <submittedName>
        <fullName evidence="2">Uncharacterized protein</fullName>
    </submittedName>
</protein>
<reference evidence="2" key="1">
    <citation type="submission" date="2022-11" db="UniProtKB">
        <authorList>
            <consortium name="WormBaseParasite"/>
        </authorList>
    </citation>
    <scope>IDENTIFICATION</scope>
</reference>
<organism evidence="1 2">
    <name type="scientific">Globodera rostochiensis</name>
    <name type="common">Golden nematode worm</name>
    <name type="synonym">Heterodera rostochiensis</name>
    <dbReference type="NCBI Taxonomy" id="31243"/>
    <lineage>
        <taxon>Eukaryota</taxon>
        <taxon>Metazoa</taxon>
        <taxon>Ecdysozoa</taxon>
        <taxon>Nematoda</taxon>
        <taxon>Chromadorea</taxon>
        <taxon>Rhabditida</taxon>
        <taxon>Tylenchina</taxon>
        <taxon>Tylenchomorpha</taxon>
        <taxon>Tylenchoidea</taxon>
        <taxon>Heteroderidae</taxon>
        <taxon>Heteroderinae</taxon>
        <taxon>Globodera</taxon>
    </lineage>
</organism>
<evidence type="ECO:0000313" key="1">
    <source>
        <dbReference type="Proteomes" id="UP000887572"/>
    </source>
</evidence>
<dbReference type="WBParaSite" id="Gr19_v10_g17085.t1">
    <property type="protein sequence ID" value="Gr19_v10_g17085.t1"/>
    <property type="gene ID" value="Gr19_v10_g17085"/>
</dbReference>
<proteinExistence type="predicted"/>
<evidence type="ECO:0000313" key="2">
    <source>
        <dbReference type="WBParaSite" id="Gr19_v10_g17085.t1"/>
    </source>
</evidence>
<dbReference type="AlphaFoldDB" id="A0A914HJ12"/>
<sequence length="154" mass="16593">MPMLDTSNDSLLEKFLSFDAELCAFPSSSAWLKVVIVVFTWNLCISCFEEVRSLLFIDGYSLGGKIGVGFGNAFGAETVSNEAGGHRANTLATVFRSCSSFSGIRSVHSSPLFGGRALASSSFSSSRGAILILGFLLYALEEMRRTDTFALHLL</sequence>
<name>A0A914HJ12_GLORO</name>